<protein>
    <recommendedName>
        <fullName evidence="10">Copper acquisition factor BIM1-like domain-containing protein</fullName>
    </recommendedName>
</protein>
<dbReference type="GO" id="GO:0005886">
    <property type="term" value="C:plasma membrane"/>
    <property type="evidence" value="ECO:0007669"/>
    <property type="project" value="UniProtKB-SubCell"/>
</dbReference>
<evidence type="ECO:0000256" key="1">
    <source>
        <dbReference type="ARBA" id="ARBA00004609"/>
    </source>
</evidence>
<evidence type="ECO:0000256" key="3">
    <source>
        <dbReference type="ARBA" id="ARBA00022622"/>
    </source>
</evidence>
<keyword evidence="3" id="KW-0336">GPI-anchor</keyword>
<keyword evidence="12" id="KW-1185">Reference proteome</keyword>
<dbReference type="Pfam" id="PF20238">
    <property type="entry name" value="BIM1-like_dom"/>
    <property type="match status" value="1"/>
</dbReference>
<keyword evidence="7" id="KW-0449">Lipoprotein</keyword>
<dbReference type="PANTHER" id="PTHR34992:SF1">
    <property type="entry name" value="COPPER ACQUISITION FACTOR BIM1-LIKE DOMAIN-CONTAINING PROTEIN"/>
    <property type="match status" value="1"/>
</dbReference>
<dbReference type="GO" id="GO:0098552">
    <property type="term" value="C:side of membrane"/>
    <property type="evidence" value="ECO:0007669"/>
    <property type="project" value="UniProtKB-KW"/>
</dbReference>
<dbReference type="InterPro" id="IPR046530">
    <property type="entry name" value="BIM1-like_dom"/>
</dbReference>
<dbReference type="HOGENOM" id="CLU_070647_2_0_1"/>
<feature type="chain" id="PRO_5002939495" description="Copper acquisition factor BIM1-like domain-containing protein" evidence="9">
    <location>
        <begin position="20"/>
        <end position="230"/>
    </location>
</feature>
<keyword evidence="5" id="KW-0472">Membrane</keyword>
<gene>
    <name evidence="11" type="ORF">UREG_05995</name>
</gene>
<dbReference type="KEGG" id="ure:UREG_05995"/>
<dbReference type="VEuPathDB" id="FungiDB:UREG_05995"/>
<dbReference type="PANTHER" id="PTHR34992">
    <property type="entry name" value="HYPHAL ANASTAMOSIS-7 PROTEIN"/>
    <property type="match status" value="1"/>
</dbReference>
<feature type="domain" description="Copper acquisition factor BIM1-like" evidence="10">
    <location>
        <begin position="19"/>
        <end position="164"/>
    </location>
</feature>
<feature type="signal peptide" evidence="9">
    <location>
        <begin position="1"/>
        <end position="19"/>
    </location>
</feature>
<dbReference type="InterPro" id="IPR046936">
    <property type="entry name" value="BIM1-like"/>
</dbReference>
<evidence type="ECO:0000256" key="4">
    <source>
        <dbReference type="ARBA" id="ARBA00022729"/>
    </source>
</evidence>
<evidence type="ECO:0000256" key="7">
    <source>
        <dbReference type="ARBA" id="ARBA00023288"/>
    </source>
</evidence>
<dbReference type="CDD" id="cd21176">
    <property type="entry name" value="LPMO_auxiliary-like"/>
    <property type="match status" value="1"/>
</dbReference>
<dbReference type="RefSeq" id="XP_002585306.1">
    <property type="nucleotide sequence ID" value="XM_002585260.1"/>
</dbReference>
<sequence>MHFPRRILALSSLFSLSAAHFVLVEPTPRGFSEDELSNFPCGGQSVSDSRTKVSLNDPKISIALEMGHDQTAVQVLLGLGNDPGSNFNITLVPTFRQTGLGDFCLPEVSLQEQLMGVGLEDGMNATLQVVTNGDPTGGLYNCADITFSSTTEFAVSGKCKNGTGINAEAFSGDAAQRNANASTPNGQAQQGGSNTDPSGPAPTSSNIAAPLQTAGWGILGAVVAGGVALL</sequence>
<evidence type="ECO:0000259" key="10">
    <source>
        <dbReference type="Pfam" id="PF20238"/>
    </source>
</evidence>
<evidence type="ECO:0000313" key="11">
    <source>
        <dbReference type="EMBL" id="EEP81153.1"/>
    </source>
</evidence>
<reference evidence="12" key="1">
    <citation type="journal article" date="2009" name="Genome Res.">
        <title>Comparative genomic analyses of the human fungal pathogens Coccidioides and their relatives.</title>
        <authorList>
            <person name="Sharpton T.J."/>
            <person name="Stajich J.E."/>
            <person name="Rounsley S.D."/>
            <person name="Gardner M.J."/>
            <person name="Wortman J.R."/>
            <person name="Jordar V.S."/>
            <person name="Maiti R."/>
            <person name="Kodira C.D."/>
            <person name="Neafsey D.E."/>
            <person name="Zeng Q."/>
            <person name="Hung C.-Y."/>
            <person name="McMahan C."/>
            <person name="Muszewska A."/>
            <person name="Grynberg M."/>
            <person name="Mandel M.A."/>
            <person name="Kellner E.M."/>
            <person name="Barker B.M."/>
            <person name="Galgiani J.N."/>
            <person name="Orbach M.J."/>
            <person name="Kirkland T.N."/>
            <person name="Cole G.T."/>
            <person name="Henn M.R."/>
            <person name="Birren B.W."/>
            <person name="Taylor J.W."/>
        </authorList>
    </citation>
    <scope>NUCLEOTIDE SEQUENCE [LARGE SCALE GENOMIC DNA]</scope>
    <source>
        <strain evidence="12">UAMH 1704</strain>
    </source>
</reference>
<dbReference type="AlphaFoldDB" id="C4JU56"/>
<evidence type="ECO:0000313" key="12">
    <source>
        <dbReference type="Proteomes" id="UP000002058"/>
    </source>
</evidence>
<keyword evidence="2" id="KW-1003">Cell membrane</keyword>
<keyword evidence="4 9" id="KW-0732">Signal</keyword>
<evidence type="ECO:0000256" key="5">
    <source>
        <dbReference type="ARBA" id="ARBA00023136"/>
    </source>
</evidence>
<evidence type="ECO:0000256" key="6">
    <source>
        <dbReference type="ARBA" id="ARBA00023180"/>
    </source>
</evidence>
<dbReference type="eggNOG" id="ENOG502S92W">
    <property type="taxonomic scope" value="Eukaryota"/>
</dbReference>
<evidence type="ECO:0000256" key="8">
    <source>
        <dbReference type="SAM" id="MobiDB-lite"/>
    </source>
</evidence>
<accession>C4JU56</accession>
<evidence type="ECO:0000256" key="2">
    <source>
        <dbReference type="ARBA" id="ARBA00022475"/>
    </source>
</evidence>
<dbReference type="Proteomes" id="UP000002058">
    <property type="component" value="Unassembled WGS sequence"/>
</dbReference>
<dbReference type="EMBL" id="CH476617">
    <property type="protein sequence ID" value="EEP81153.1"/>
    <property type="molecule type" value="Genomic_DNA"/>
</dbReference>
<dbReference type="STRING" id="336963.C4JU56"/>
<dbReference type="GeneID" id="8438901"/>
<dbReference type="OMA" id="CLPHVEI"/>
<organism evidence="11 12">
    <name type="scientific">Uncinocarpus reesii (strain UAMH 1704)</name>
    <dbReference type="NCBI Taxonomy" id="336963"/>
    <lineage>
        <taxon>Eukaryota</taxon>
        <taxon>Fungi</taxon>
        <taxon>Dikarya</taxon>
        <taxon>Ascomycota</taxon>
        <taxon>Pezizomycotina</taxon>
        <taxon>Eurotiomycetes</taxon>
        <taxon>Eurotiomycetidae</taxon>
        <taxon>Onygenales</taxon>
        <taxon>Onygenaceae</taxon>
        <taxon>Uncinocarpus</taxon>
    </lineage>
</organism>
<dbReference type="OrthoDB" id="2146436at2759"/>
<evidence type="ECO:0000256" key="9">
    <source>
        <dbReference type="SAM" id="SignalP"/>
    </source>
</evidence>
<keyword evidence="6" id="KW-0325">Glycoprotein</keyword>
<comment type="subcellular location">
    <subcellularLocation>
        <location evidence="1">Cell membrane</location>
        <topology evidence="1">Lipid-anchor</topology>
        <topology evidence="1">GPI-anchor</topology>
    </subcellularLocation>
</comment>
<dbReference type="InParanoid" id="C4JU56"/>
<name>C4JU56_UNCRE</name>
<feature type="region of interest" description="Disordered" evidence="8">
    <location>
        <begin position="177"/>
        <end position="207"/>
    </location>
</feature>
<proteinExistence type="predicted"/>